<keyword evidence="5" id="KW-1185">Reference proteome</keyword>
<evidence type="ECO:0000313" key="5">
    <source>
        <dbReference type="Proteomes" id="UP001357485"/>
    </source>
</evidence>
<keyword evidence="1" id="KW-0175">Coiled coil</keyword>
<feature type="compositionally biased region" description="Basic and acidic residues" evidence="2">
    <location>
        <begin position="523"/>
        <end position="544"/>
    </location>
</feature>
<feature type="compositionally biased region" description="Polar residues" evidence="2">
    <location>
        <begin position="630"/>
        <end position="642"/>
    </location>
</feature>
<feature type="non-terminal residue" evidence="4">
    <location>
        <position position="1"/>
    </location>
</feature>
<evidence type="ECO:0000256" key="3">
    <source>
        <dbReference type="SAM" id="Phobius"/>
    </source>
</evidence>
<feature type="region of interest" description="Disordered" evidence="2">
    <location>
        <begin position="372"/>
        <end position="706"/>
    </location>
</feature>
<feature type="region of interest" description="Disordered" evidence="2">
    <location>
        <begin position="875"/>
        <end position="987"/>
    </location>
</feature>
<dbReference type="EMBL" id="JAVRRA010024764">
    <property type="protein sequence ID" value="KAK5129554.1"/>
    <property type="molecule type" value="Genomic_DNA"/>
</dbReference>
<feature type="transmembrane region" description="Helical" evidence="3">
    <location>
        <begin position="1111"/>
        <end position="1135"/>
    </location>
</feature>
<feature type="compositionally biased region" description="Polar residues" evidence="2">
    <location>
        <begin position="372"/>
        <end position="385"/>
    </location>
</feature>
<feature type="coiled-coil region" evidence="1">
    <location>
        <begin position="5"/>
        <end position="94"/>
    </location>
</feature>
<name>A0ABR0KTG6_9PEZI</name>
<feature type="compositionally biased region" description="Low complexity" evidence="2">
    <location>
        <begin position="387"/>
        <end position="397"/>
    </location>
</feature>
<keyword evidence="3" id="KW-0472">Membrane</keyword>
<gene>
    <name evidence="4" type="ORF">LTR16_002082</name>
</gene>
<protein>
    <submittedName>
        <fullName evidence="4">Uncharacterized protein</fullName>
    </submittedName>
</protein>
<feature type="compositionally biased region" description="Low complexity" evidence="2">
    <location>
        <begin position="405"/>
        <end position="422"/>
    </location>
</feature>
<feature type="compositionally biased region" description="Low complexity" evidence="2">
    <location>
        <begin position="820"/>
        <end position="835"/>
    </location>
</feature>
<evidence type="ECO:0000256" key="1">
    <source>
        <dbReference type="SAM" id="Coils"/>
    </source>
</evidence>
<feature type="region of interest" description="Disordered" evidence="2">
    <location>
        <begin position="774"/>
        <end position="840"/>
    </location>
</feature>
<feature type="compositionally biased region" description="Polar residues" evidence="2">
    <location>
        <begin position="607"/>
        <end position="623"/>
    </location>
</feature>
<feature type="compositionally biased region" description="Low complexity" evidence="2">
    <location>
        <begin position="688"/>
        <end position="698"/>
    </location>
</feature>
<feature type="compositionally biased region" description="Basic and acidic residues" evidence="2">
    <location>
        <begin position="563"/>
        <end position="579"/>
    </location>
</feature>
<sequence>DRGDLASEEDSRDEVIETLENEVEELKKQLAEGGVGPAFAAMELQIEELKQSKKKAIADYKEAEETSRDAQASVQDHRDQIKVYLKQIEKYKQKEKDRKDPDLRQNVANLQQKLVETSDHIATLEVYHHRGEERVRNLEKLIETRDNEKRSLERELEQVNKRLGTETETTTLSLDERASTIATHEKTIKKQQNTINQLNVELQKMQNLVAQHVQNAVNIATQRDEAAVGGKVLLDQLQDSRNEIARLQEIEQQYQSVSANLESLNAMVDKLYADRGDRNSLLISDLLSEGRAAIDLLKDVKKEVRDDGMAEYDEEGDIERMVGLEFDSPRDIAMDQEFDLYDPQLQVQGDEMDIDDPMDGTVQMTTAGIQETTTAPAHSSTQTIAQAPAAKAPAVKAPDVKAPDVKAPAAKAPDVKTPAAKAPDVKAPDVKAPVVKAPDGKAADVKAPAPKAPDVKTPAAKAPDVKAPDVKAPAVKAPDGKAPDVKAPAAKAPDVKAPDVKAPDGKAPDVKAPDVKAPAAKAPDVKAPDVKAPEVKAPEVKAADVKAPAPKAPDVKAPAAKAPDVKAPEVKTPDVKAPDVKAPAIKAPDGKTPAVSSTADEAPAVIPTSTSADSSIQTSTQSPAVKGSPATESVTVEGSAGNSKPAHADSSVQATTQTPDDKPAAVESTPVEAPTIKLTFKVPEKPARATAPPAAPKTSAVEPTAKAADNTIQGTTQIPAMKSTSHGSSVLSNIAGKALATFESALPTDAAAKDAAMKPKFAYADSSTQMTAQAPAAQSAPVETSVVRPKPAYADSSTQTAAPTLAVKSTVDKPTPVEPAAAKGAAAAKPKSAYADGSAQVGPVDLKPSAILAPAVLQPAPGKLKSAYVDSSPQTIVEKPKPAQAAPAVTKDVPAKPKPACVDSSTQIVDKPKPIYADSSTQTVDKPKPAYADSSTQTVDKPKPIYADSSTQTVDKPKPVYVDSSTQTPRVAYKDASTQTPTKANGLPLWMSGPMMVEEPGLGLRMRRTIHHEYYRNQRLEAHSKPYTAPVSQMTPLPETQPMLRIEQPRPKVEQPKIEKEVKTDIASTTKTTTPVATVSAIATEPHVCAAPATIHHYHRISKRKLSTSELWAMVPLWASLLIIFFFLLFTYFSFTTFSERWMWLRANESARRFVVAWRERGYSGSRGLGMGIGLGWAGDDTRWRVGVPGGRWEGVMFVVEQWIGMKRGYYM</sequence>
<organism evidence="4 5">
    <name type="scientific">Cryomyces antarcticus</name>
    <dbReference type="NCBI Taxonomy" id="329879"/>
    <lineage>
        <taxon>Eukaryota</taxon>
        <taxon>Fungi</taxon>
        <taxon>Dikarya</taxon>
        <taxon>Ascomycota</taxon>
        <taxon>Pezizomycotina</taxon>
        <taxon>Dothideomycetes</taxon>
        <taxon>Dothideomycetes incertae sedis</taxon>
        <taxon>Cryomyces</taxon>
    </lineage>
</organism>
<proteinExistence type="predicted"/>
<comment type="caution">
    <text evidence="4">The sequence shown here is derived from an EMBL/GenBank/DDBJ whole genome shotgun (WGS) entry which is preliminary data.</text>
</comment>
<evidence type="ECO:0000313" key="4">
    <source>
        <dbReference type="EMBL" id="KAK5129554.1"/>
    </source>
</evidence>
<evidence type="ECO:0000256" key="2">
    <source>
        <dbReference type="SAM" id="MobiDB-lite"/>
    </source>
</evidence>
<feature type="compositionally biased region" description="Basic and acidic residues" evidence="2">
    <location>
        <begin position="493"/>
        <end position="514"/>
    </location>
</feature>
<dbReference type="Proteomes" id="UP001357485">
    <property type="component" value="Unassembled WGS sequence"/>
</dbReference>
<keyword evidence="3" id="KW-1133">Transmembrane helix</keyword>
<accession>A0ABR0KTG6</accession>
<feature type="coiled-coil region" evidence="1">
    <location>
        <begin position="135"/>
        <end position="267"/>
    </location>
</feature>
<reference evidence="4 5" key="1">
    <citation type="submission" date="2023-08" db="EMBL/GenBank/DDBJ databases">
        <title>Black Yeasts Isolated from many extreme environments.</title>
        <authorList>
            <person name="Coleine C."/>
            <person name="Stajich J.E."/>
            <person name="Selbmann L."/>
        </authorList>
    </citation>
    <scope>NUCLEOTIDE SEQUENCE [LARGE SCALE GENOMIC DNA]</scope>
    <source>
        <strain evidence="4 5">CCFEE 536</strain>
    </source>
</reference>
<keyword evidence="3" id="KW-0812">Transmembrane</keyword>